<reference evidence="1 2" key="1">
    <citation type="submission" date="2019-07" db="EMBL/GenBank/DDBJ databases">
        <title>The pathways for chlorine oxyanion respiration interact through the shared metabolite chlorate.</title>
        <authorList>
            <person name="Barnum T.P."/>
            <person name="Cheng Y."/>
            <person name="Hill K.A."/>
            <person name="Lucas L.N."/>
            <person name="Carlson H.K."/>
            <person name="Coates J.D."/>
        </authorList>
    </citation>
    <scope>NUCLEOTIDE SEQUENCE [LARGE SCALE GENOMIC DNA]</scope>
    <source>
        <strain evidence="1 2">SFB-1</strain>
    </source>
</reference>
<accession>A0A557RDC6</accession>
<proteinExistence type="predicted"/>
<dbReference type="Proteomes" id="UP000318349">
    <property type="component" value="Unassembled WGS sequence"/>
</dbReference>
<gene>
    <name evidence="1" type="ORF">FHP89_16960</name>
</gene>
<evidence type="ECO:0000313" key="1">
    <source>
        <dbReference type="EMBL" id="TVO73728.1"/>
    </source>
</evidence>
<comment type="caution">
    <text evidence="1">The sequence shown here is derived from an EMBL/GenBank/DDBJ whole genome shotgun (WGS) entry which is preliminary data.</text>
</comment>
<dbReference type="EMBL" id="VMNI01000017">
    <property type="protein sequence ID" value="TVO73728.1"/>
    <property type="molecule type" value="Genomic_DNA"/>
</dbReference>
<organism evidence="1 2">
    <name type="scientific">Denitromonas halophila</name>
    <dbReference type="NCBI Taxonomy" id="1629404"/>
    <lineage>
        <taxon>Bacteria</taxon>
        <taxon>Pseudomonadati</taxon>
        <taxon>Pseudomonadota</taxon>
        <taxon>Betaproteobacteria</taxon>
        <taxon>Rhodocyclales</taxon>
        <taxon>Zoogloeaceae</taxon>
        <taxon>Denitromonas</taxon>
    </lineage>
</organism>
<name>A0A557RDC6_9RHOO</name>
<dbReference type="AlphaFoldDB" id="A0A557RDC6"/>
<evidence type="ECO:0000313" key="2">
    <source>
        <dbReference type="Proteomes" id="UP000318349"/>
    </source>
</evidence>
<protein>
    <submittedName>
        <fullName evidence="1">Anti-sigma factor</fullName>
    </submittedName>
</protein>
<sequence>MMKQPDSALLHAFADGQLEAAEHTDVAQWLTSHPEAAAEVAAWQAQSAAMHAAYDPMLDDAVPPHLLAAAHGGRAAAAGSRWGMAAAIGWLAIGLVGGFIAGRNTDTAPTTTAQIPLARQAAVAHAVYAPEVRHPVEVGADQRDHLLGWLSKRLGHPIVAPALEALGYQLVGGRLLSGPAGPGALLMYEDASGERLTLFVGADTDESATAFRFAEHDKVNVFYWVDAGYGYALSGTLPREQLLTVATAVYRALNP</sequence>